<dbReference type="AlphaFoldDB" id="A0A846MMN6"/>
<feature type="domain" description="EF-hand" evidence="1">
    <location>
        <begin position="5"/>
        <end position="40"/>
    </location>
</feature>
<dbReference type="Pfam" id="PF13499">
    <property type="entry name" value="EF-hand_7"/>
    <property type="match status" value="1"/>
</dbReference>
<dbReference type="SMART" id="SM00054">
    <property type="entry name" value="EFh"/>
    <property type="match status" value="4"/>
</dbReference>
<dbReference type="InterPro" id="IPR011992">
    <property type="entry name" value="EF-hand-dom_pair"/>
</dbReference>
<evidence type="ECO:0000313" key="3">
    <source>
        <dbReference type="Proteomes" id="UP000537126"/>
    </source>
</evidence>
<dbReference type="InterPro" id="IPR018247">
    <property type="entry name" value="EF_Hand_1_Ca_BS"/>
</dbReference>
<feature type="domain" description="EF-hand" evidence="1">
    <location>
        <begin position="132"/>
        <end position="167"/>
    </location>
</feature>
<sequence>MLSTFQKQKIKHLFCFYDQDESGFIEAHDIDSIANRFAEEFRWRIGEEQDKKFRALFRQVWRRLVLRFDEDENEKVSLEEFLQAYTQNLSSEEAYQENVFPFIEKLFPILDGDQDNAWTRKEFRRFYRCFGQSNEEADAAFEAMDLNSDDKLQKDEVFTHFRAFHLSNSSEEIGNHFFGKLRP</sequence>
<dbReference type="Gene3D" id="1.10.238.10">
    <property type="entry name" value="EF-hand"/>
    <property type="match status" value="1"/>
</dbReference>
<dbReference type="PROSITE" id="PS50222">
    <property type="entry name" value="EF_HAND_2"/>
    <property type="match status" value="3"/>
</dbReference>
<dbReference type="SUPFAM" id="SSF47473">
    <property type="entry name" value="EF-hand"/>
    <property type="match status" value="1"/>
</dbReference>
<keyword evidence="3" id="KW-1185">Reference proteome</keyword>
<dbReference type="Proteomes" id="UP000537126">
    <property type="component" value="Unassembled WGS sequence"/>
</dbReference>
<organism evidence="2 3">
    <name type="scientific">Thermonema lapsum</name>
    <dbReference type="NCBI Taxonomy" id="28195"/>
    <lineage>
        <taxon>Bacteria</taxon>
        <taxon>Pseudomonadati</taxon>
        <taxon>Bacteroidota</taxon>
        <taxon>Cytophagia</taxon>
        <taxon>Cytophagales</taxon>
        <taxon>Thermonemataceae</taxon>
        <taxon>Thermonema</taxon>
    </lineage>
</organism>
<dbReference type="PROSITE" id="PS00018">
    <property type="entry name" value="EF_HAND_1"/>
    <property type="match status" value="2"/>
</dbReference>
<evidence type="ECO:0000259" key="1">
    <source>
        <dbReference type="PROSITE" id="PS50222"/>
    </source>
</evidence>
<gene>
    <name evidence="2" type="ORF">FHS56_000292</name>
</gene>
<comment type="caution">
    <text evidence="2">The sequence shown here is derived from an EMBL/GenBank/DDBJ whole genome shotgun (WGS) entry which is preliminary data.</text>
</comment>
<dbReference type="EMBL" id="JAASRN010000001">
    <property type="protein sequence ID" value="NIK72806.1"/>
    <property type="molecule type" value="Genomic_DNA"/>
</dbReference>
<protein>
    <submittedName>
        <fullName evidence="2">Ca2+-binding EF-hand superfamily protein</fullName>
    </submittedName>
</protein>
<dbReference type="InterPro" id="IPR002048">
    <property type="entry name" value="EF_hand_dom"/>
</dbReference>
<dbReference type="GO" id="GO:0005509">
    <property type="term" value="F:calcium ion binding"/>
    <property type="evidence" value="ECO:0007669"/>
    <property type="project" value="InterPro"/>
</dbReference>
<feature type="domain" description="EF-hand" evidence="1">
    <location>
        <begin position="56"/>
        <end position="91"/>
    </location>
</feature>
<dbReference type="RefSeq" id="WP_166918109.1">
    <property type="nucleotide sequence ID" value="NZ_JAASRN010000001.1"/>
</dbReference>
<reference evidence="2 3" key="1">
    <citation type="submission" date="2020-03" db="EMBL/GenBank/DDBJ databases">
        <title>Genomic Encyclopedia of Type Strains, Phase IV (KMG-IV): sequencing the most valuable type-strain genomes for metagenomic binning, comparative biology and taxonomic classification.</title>
        <authorList>
            <person name="Goeker M."/>
        </authorList>
    </citation>
    <scope>NUCLEOTIDE SEQUENCE [LARGE SCALE GENOMIC DNA]</scope>
    <source>
        <strain evidence="2 3">DSM 5718</strain>
    </source>
</reference>
<evidence type="ECO:0000313" key="2">
    <source>
        <dbReference type="EMBL" id="NIK72806.1"/>
    </source>
</evidence>
<accession>A0A846MMN6</accession>
<name>A0A846MMN6_9BACT</name>
<proteinExistence type="predicted"/>